<dbReference type="Pfam" id="PF01149">
    <property type="entry name" value="Fapy_DNA_glyco"/>
    <property type="match status" value="1"/>
</dbReference>
<dbReference type="InterPro" id="IPR035937">
    <property type="entry name" value="FPG_N"/>
</dbReference>
<dbReference type="STRING" id="1921764.BSR28_08495"/>
<dbReference type="SUPFAM" id="SSF81624">
    <property type="entry name" value="N-terminal domain of MutM-like DNA repair proteins"/>
    <property type="match status" value="1"/>
</dbReference>
<evidence type="ECO:0000256" key="5">
    <source>
        <dbReference type="ARBA" id="ARBA00022763"/>
    </source>
</evidence>
<dbReference type="InterPro" id="IPR015886">
    <property type="entry name" value="H2TH_FPG"/>
</dbReference>
<feature type="compositionally biased region" description="Polar residues" evidence="15">
    <location>
        <begin position="112"/>
        <end position="124"/>
    </location>
</feature>
<keyword evidence="13" id="KW-0326">Glycosidase</keyword>
<evidence type="ECO:0000256" key="13">
    <source>
        <dbReference type="ARBA" id="ARBA00023295"/>
    </source>
</evidence>
<dbReference type="RefSeq" id="WP_073708718.1">
    <property type="nucleotide sequence ID" value="NZ_MQSV01000001.1"/>
</dbReference>
<feature type="region of interest" description="Disordered" evidence="15">
    <location>
        <begin position="100"/>
        <end position="140"/>
    </location>
</feature>
<name>A0A1Q5PQI0_9ACTO</name>
<dbReference type="OrthoDB" id="9800855at2"/>
<evidence type="ECO:0000256" key="14">
    <source>
        <dbReference type="PROSITE-ProRule" id="PRU00391"/>
    </source>
</evidence>
<evidence type="ECO:0000256" key="6">
    <source>
        <dbReference type="ARBA" id="ARBA00022771"/>
    </source>
</evidence>
<dbReference type="InterPro" id="IPR010979">
    <property type="entry name" value="Ribosomal_uS13-like_H2TH"/>
</dbReference>
<dbReference type="Gene3D" id="3.20.190.10">
    <property type="entry name" value="MutM-like, N-terminal"/>
    <property type="match status" value="1"/>
</dbReference>
<keyword evidence="12" id="KW-0511">Multifunctional enzyme</keyword>
<proteinExistence type="inferred from homology"/>
<dbReference type="SUPFAM" id="SSF46946">
    <property type="entry name" value="S13-like H2TH domain"/>
    <property type="match status" value="1"/>
</dbReference>
<keyword evidence="11" id="KW-0456">Lyase</keyword>
<keyword evidence="9" id="KW-0238">DNA-binding</keyword>
<keyword evidence="10" id="KW-0234">DNA repair</keyword>
<keyword evidence="7" id="KW-0378">Hydrolase</keyword>
<keyword evidence="18" id="KW-1185">Reference proteome</keyword>
<evidence type="ECO:0000256" key="15">
    <source>
        <dbReference type="SAM" id="MobiDB-lite"/>
    </source>
</evidence>
<evidence type="ECO:0000256" key="3">
    <source>
        <dbReference type="ARBA" id="ARBA00012720"/>
    </source>
</evidence>
<evidence type="ECO:0000256" key="2">
    <source>
        <dbReference type="ARBA" id="ARBA00009409"/>
    </source>
</evidence>
<accession>A0A1Q5PQI0</accession>
<evidence type="ECO:0000313" key="18">
    <source>
        <dbReference type="Proteomes" id="UP000186785"/>
    </source>
</evidence>
<keyword evidence="6 14" id="KW-0863">Zinc-finger</keyword>
<dbReference type="PROSITE" id="PS51066">
    <property type="entry name" value="ZF_FPG_2"/>
    <property type="match status" value="1"/>
</dbReference>
<dbReference type="SMART" id="SM00898">
    <property type="entry name" value="Fapy_DNA_glyco"/>
    <property type="match status" value="1"/>
</dbReference>
<evidence type="ECO:0000256" key="10">
    <source>
        <dbReference type="ARBA" id="ARBA00023204"/>
    </source>
</evidence>
<evidence type="ECO:0000256" key="8">
    <source>
        <dbReference type="ARBA" id="ARBA00022833"/>
    </source>
</evidence>
<evidence type="ECO:0000256" key="4">
    <source>
        <dbReference type="ARBA" id="ARBA00022723"/>
    </source>
</evidence>
<evidence type="ECO:0000256" key="7">
    <source>
        <dbReference type="ARBA" id="ARBA00022801"/>
    </source>
</evidence>
<dbReference type="GO" id="GO:0140078">
    <property type="term" value="F:class I DNA-(apurinic or apyrimidinic site) endonuclease activity"/>
    <property type="evidence" value="ECO:0007669"/>
    <property type="project" value="UniProtKB-EC"/>
</dbReference>
<dbReference type="Proteomes" id="UP000186785">
    <property type="component" value="Unassembled WGS sequence"/>
</dbReference>
<sequence length="330" mass="36721">MPEGHSIHRVAKALTLAFAEPKEPHGKVAPVHASSPQGRFAAGATLMDGQRLAPAHAWGKHLFVPFEEDQRYLHVHLGLYGSWTFQADPRQAAKLPPVIGAPRVTVGEDQRTTGTAGDPASSSPKADPNAHEESWQWPEPKGQVRLRLANDYLLADLSGPTKCQILDPEGRQAIINRLGPDPLRNEPGDEDRFVKLVRAKKSPIGQLVMDQSVVAGPGNIYRAECLFRTGINPWRPGQKVSEKRLRQLWKDLVAGLADGFDMGLIYTRLPELELLEQAEPTRLVGQEVPEREERFYVYQRDGQACLKCGTTVKMEVMQARKLFYCPGCQR</sequence>
<reference evidence="17 18" key="1">
    <citation type="submission" date="2016-11" db="EMBL/GenBank/DDBJ databases">
        <title>Actinomyces gypaetusis sp. nov. isolated from the vulture Gypaetus barbatus in Qinghai Tibet Plateau China.</title>
        <authorList>
            <person name="Meng X."/>
        </authorList>
    </citation>
    <scope>NUCLEOTIDE SEQUENCE [LARGE SCALE GENOMIC DNA]</scope>
    <source>
        <strain evidence="17 18">VUL4_2</strain>
    </source>
</reference>
<gene>
    <name evidence="17" type="ORF">BSR29_02515</name>
</gene>
<keyword evidence="4" id="KW-0479">Metal-binding</keyword>
<dbReference type="SMART" id="SM01232">
    <property type="entry name" value="H2TH"/>
    <property type="match status" value="1"/>
</dbReference>
<dbReference type="InterPro" id="IPR010663">
    <property type="entry name" value="Znf_FPG/IleRS"/>
</dbReference>
<dbReference type="GO" id="GO:0003684">
    <property type="term" value="F:damaged DNA binding"/>
    <property type="evidence" value="ECO:0007669"/>
    <property type="project" value="InterPro"/>
</dbReference>
<evidence type="ECO:0000256" key="1">
    <source>
        <dbReference type="ARBA" id="ARBA00001947"/>
    </source>
</evidence>
<protein>
    <recommendedName>
        <fullName evidence="3">DNA-(apurinic or apyrimidinic site) lyase</fullName>
        <ecNumber evidence="3">4.2.99.18</ecNumber>
    </recommendedName>
</protein>
<dbReference type="PANTHER" id="PTHR42697:SF1">
    <property type="entry name" value="ENDONUCLEASE 8"/>
    <property type="match status" value="1"/>
</dbReference>
<organism evidence="17 18">
    <name type="scientific">Boudabousia liubingyangii</name>
    <dbReference type="NCBI Taxonomy" id="1921764"/>
    <lineage>
        <taxon>Bacteria</taxon>
        <taxon>Bacillati</taxon>
        <taxon>Actinomycetota</taxon>
        <taxon>Actinomycetes</taxon>
        <taxon>Actinomycetales</taxon>
        <taxon>Actinomycetaceae</taxon>
        <taxon>Boudabousia</taxon>
    </lineage>
</organism>
<comment type="cofactor">
    <cofactor evidence="1">
        <name>Zn(2+)</name>
        <dbReference type="ChEBI" id="CHEBI:29105"/>
    </cofactor>
</comment>
<dbReference type="PANTHER" id="PTHR42697">
    <property type="entry name" value="ENDONUCLEASE 8"/>
    <property type="match status" value="1"/>
</dbReference>
<dbReference type="Pfam" id="PF06831">
    <property type="entry name" value="H2TH"/>
    <property type="match status" value="1"/>
</dbReference>
<feature type="domain" description="FPG-type" evidence="16">
    <location>
        <begin position="296"/>
        <end position="330"/>
    </location>
</feature>
<dbReference type="SUPFAM" id="SSF57716">
    <property type="entry name" value="Glucocorticoid receptor-like (DNA-binding domain)"/>
    <property type="match status" value="1"/>
</dbReference>
<dbReference type="InterPro" id="IPR012319">
    <property type="entry name" value="FPG_cat"/>
</dbReference>
<evidence type="ECO:0000313" key="17">
    <source>
        <dbReference type="EMBL" id="OKL49834.1"/>
    </source>
</evidence>
<keyword evidence="5" id="KW-0227">DNA damage</keyword>
<comment type="similarity">
    <text evidence="2">Belongs to the FPG family.</text>
</comment>
<dbReference type="GO" id="GO:0008270">
    <property type="term" value="F:zinc ion binding"/>
    <property type="evidence" value="ECO:0007669"/>
    <property type="project" value="UniProtKB-KW"/>
</dbReference>
<dbReference type="EMBL" id="MQSV01000001">
    <property type="protein sequence ID" value="OKL49834.1"/>
    <property type="molecule type" value="Genomic_DNA"/>
</dbReference>
<evidence type="ECO:0000256" key="9">
    <source>
        <dbReference type="ARBA" id="ARBA00023125"/>
    </source>
</evidence>
<comment type="caution">
    <text evidence="17">The sequence shown here is derived from an EMBL/GenBank/DDBJ whole genome shotgun (WGS) entry which is preliminary data.</text>
</comment>
<dbReference type="InterPro" id="IPR000214">
    <property type="entry name" value="Znf_DNA_glyclase/AP_lyase"/>
</dbReference>
<dbReference type="EC" id="4.2.99.18" evidence="3"/>
<dbReference type="CDD" id="cd08970">
    <property type="entry name" value="AcNei1_N"/>
    <property type="match status" value="1"/>
</dbReference>
<dbReference type="Gene3D" id="1.10.8.50">
    <property type="match status" value="1"/>
</dbReference>
<evidence type="ECO:0000256" key="12">
    <source>
        <dbReference type="ARBA" id="ARBA00023268"/>
    </source>
</evidence>
<keyword evidence="8" id="KW-0862">Zinc</keyword>
<evidence type="ECO:0000256" key="11">
    <source>
        <dbReference type="ARBA" id="ARBA00023239"/>
    </source>
</evidence>
<dbReference type="AlphaFoldDB" id="A0A1Q5PQI0"/>
<dbReference type="GO" id="GO:0000703">
    <property type="term" value="F:oxidized pyrimidine nucleobase lesion DNA N-glycosylase activity"/>
    <property type="evidence" value="ECO:0007669"/>
    <property type="project" value="TreeGrafter"/>
</dbReference>
<dbReference type="GO" id="GO:0006284">
    <property type="term" value="P:base-excision repair"/>
    <property type="evidence" value="ECO:0007669"/>
    <property type="project" value="InterPro"/>
</dbReference>
<evidence type="ECO:0000259" key="16">
    <source>
        <dbReference type="PROSITE" id="PS51066"/>
    </source>
</evidence>
<dbReference type="Pfam" id="PF06827">
    <property type="entry name" value="zf-FPG_IleRS"/>
    <property type="match status" value="1"/>
</dbReference>